<evidence type="ECO:0000256" key="2">
    <source>
        <dbReference type="ARBA" id="ARBA00022649"/>
    </source>
</evidence>
<proteinExistence type="inferred from homology"/>
<dbReference type="NCBIfam" id="TIGR02606">
    <property type="entry name" value="antidote_CC2985"/>
    <property type="match status" value="1"/>
</dbReference>
<dbReference type="PANTHER" id="PTHR36582">
    <property type="entry name" value="ANTITOXIN PARD"/>
    <property type="match status" value="1"/>
</dbReference>
<dbReference type="Pfam" id="PF03693">
    <property type="entry name" value="ParD_antitoxin"/>
    <property type="match status" value="1"/>
</dbReference>
<dbReference type="Gene3D" id="6.10.10.120">
    <property type="entry name" value="Antitoxin ParD1-like"/>
    <property type="match status" value="1"/>
</dbReference>
<dbReference type="Proteomes" id="UP001595841">
    <property type="component" value="Unassembled WGS sequence"/>
</dbReference>
<reference evidence="4" key="1">
    <citation type="journal article" date="2019" name="Int. J. Syst. Evol. Microbiol.">
        <title>The Global Catalogue of Microorganisms (GCM) 10K type strain sequencing project: providing services to taxonomists for standard genome sequencing and annotation.</title>
        <authorList>
            <consortium name="The Broad Institute Genomics Platform"/>
            <consortium name="The Broad Institute Genome Sequencing Center for Infectious Disease"/>
            <person name="Wu L."/>
            <person name="Ma J."/>
        </authorList>
    </citation>
    <scope>NUCLEOTIDE SEQUENCE [LARGE SCALE GENOMIC DNA]</scope>
    <source>
        <strain evidence="4">CGMCC 1.15774</strain>
    </source>
</reference>
<dbReference type="EMBL" id="JBHSCL010000004">
    <property type="protein sequence ID" value="MFC4220485.1"/>
    <property type="molecule type" value="Genomic_DNA"/>
</dbReference>
<dbReference type="PANTHER" id="PTHR36582:SF2">
    <property type="entry name" value="ANTITOXIN PARD"/>
    <property type="match status" value="1"/>
</dbReference>
<comment type="similarity">
    <text evidence="1">Belongs to the ParD antitoxin family.</text>
</comment>
<dbReference type="RefSeq" id="WP_379764101.1">
    <property type="nucleotide sequence ID" value="NZ_JBHSCL010000004.1"/>
</dbReference>
<dbReference type="InterPro" id="IPR022789">
    <property type="entry name" value="ParD"/>
</dbReference>
<keyword evidence="2" id="KW-1277">Toxin-antitoxin system</keyword>
<organism evidence="3 4">
    <name type="scientific">Flagellimonas marina</name>
    <dbReference type="NCBI Taxonomy" id="1775168"/>
    <lineage>
        <taxon>Bacteria</taxon>
        <taxon>Pseudomonadati</taxon>
        <taxon>Bacteroidota</taxon>
        <taxon>Flavobacteriia</taxon>
        <taxon>Flavobacteriales</taxon>
        <taxon>Flavobacteriaceae</taxon>
        <taxon>Flagellimonas</taxon>
    </lineage>
</organism>
<keyword evidence="4" id="KW-1185">Reference proteome</keyword>
<comment type="caution">
    <text evidence="3">The sequence shown here is derived from an EMBL/GenBank/DDBJ whole genome shotgun (WGS) entry which is preliminary data.</text>
</comment>
<dbReference type="InterPro" id="IPR010985">
    <property type="entry name" value="Ribbon_hlx_hlx"/>
</dbReference>
<dbReference type="InterPro" id="IPR038296">
    <property type="entry name" value="ParD_sf"/>
</dbReference>
<gene>
    <name evidence="3" type="ORF">ACFOWS_10090</name>
</gene>
<protein>
    <submittedName>
        <fullName evidence="3">Type II toxin-antitoxin system ParD family antitoxin</fullName>
    </submittedName>
</protein>
<name>A0ABV8PPE0_9FLAO</name>
<evidence type="ECO:0000313" key="3">
    <source>
        <dbReference type="EMBL" id="MFC4220485.1"/>
    </source>
</evidence>
<evidence type="ECO:0000313" key="4">
    <source>
        <dbReference type="Proteomes" id="UP001595841"/>
    </source>
</evidence>
<dbReference type="CDD" id="cd22231">
    <property type="entry name" value="RHH_NikR_HicB-like"/>
    <property type="match status" value="1"/>
</dbReference>
<evidence type="ECO:0000256" key="1">
    <source>
        <dbReference type="ARBA" id="ARBA00008580"/>
    </source>
</evidence>
<dbReference type="SUPFAM" id="SSF47598">
    <property type="entry name" value="Ribbon-helix-helix"/>
    <property type="match status" value="1"/>
</dbReference>
<sequence>MLSGSAMSIFAKYHYFRYLYGIKAKKMNISFTKKQEEYIAKQVASGEYQNNSEVIRDALRLHEIYREKVIADLRAEIEKGWNGPDSDISVDEIIASRKPA</sequence>
<accession>A0ABV8PPE0</accession>